<dbReference type="Pfam" id="PF12746">
    <property type="entry name" value="GNAT_acetyltran"/>
    <property type="match status" value="1"/>
</dbReference>
<organism evidence="2 3">
    <name type="scientific">Paenibacillus silvestris</name>
    <dbReference type="NCBI Taxonomy" id="2606219"/>
    <lineage>
        <taxon>Bacteria</taxon>
        <taxon>Bacillati</taxon>
        <taxon>Bacillota</taxon>
        <taxon>Bacilli</taxon>
        <taxon>Bacillales</taxon>
        <taxon>Paenibacillaceae</taxon>
        <taxon>Paenibacillus</taxon>
    </lineage>
</organism>
<dbReference type="GO" id="GO:0016747">
    <property type="term" value="F:acyltransferase activity, transferring groups other than amino-acyl groups"/>
    <property type="evidence" value="ECO:0007669"/>
    <property type="project" value="InterPro"/>
</dbReference>
<evidence type="ECO:0000313" key="3">
    <source>
        <dbReference type="Proteomes" id="UP000481087"/>
    </source>
</evidence>
<keyword evidence="2" id="KW-0808">Transferase</keyword>
<dbReference type="InterPro" id="IPR000182">
    <property type="entry name" value="GNAT_dom"/>
</dbReference>
<dbReference type="CDD" id="cd04301">
    <property type="entry name" value="NAT_SF"/>
    <property type="match status" value="1"/>
</dbReference>
<dbReference type="PROSITE" id="PS51186">
    <property type="entry name" value="GNAT"/>
    <property type="match status" value="1"/>
</dbReference>
<dbReference type="SUPFAM" id="SSF55729">
    <property type="entry name" value="Acyl-CoA N-acyltransferases (Nat)"/>
    <property type="match status" value="1"/>
</dbReference>
<accession>A0A6L8UTA6</accession>
<dbReference type="RefSeq" id="WP_161405425.1">
    <property type="nucleotide sequence ID" value="NZ_WTUZ01000007.1"/>
</dbReference>
<dbReference type="AlphaFoldDB" id="A0A6L8UTA6"/>
<dbReference type="InterPro" id="IPR016181">
    <property type="entry name" value="Acyl_CoA_acyltransferase"/>
</dbReference>
<gene>
    <name evidence="2" type="ORF">GQF01_03075</name>
</gene>
<keyword evidence="3" id="KW-1185">Reference proteome</keyword>
<proteinExistence type="predicted"/>
<comment type="caution">
    <text evidence="2">The sequence shown here is derived from an EMBL/GenBank/DDBJ whole genome shotgun (WGS) entry which is preliminary data.</text>
</comment>
<dbReference type="EMBL" id="WTUZ01000007">
    <property type="protein sequence ID" value="MZQ81117.1"/>
    <property type="molecule type" value="Genomic_DNA"/>
</dbReference>
<dbReference type="Gene3D" id="3.40.630.30">
    <property type="match status" value="1"/>
</dbReference>
<reference evidence="2 3" key="1">
    <citation type="submission" date="2019-12" db="EMBL/GenBank/DDBJ databases">
        <title>Paenibacillus sp. nov. sp. isolated from soil.</title>
        <authorList>
            <person name="Kim J."/>
            <person name="Jeong S.E."/>
            <person name="Jung H.S."/>
            <person name="Jeon C.O."/>
        </authorList>
    </citation>
    <scope>NUCLEOTIDE SEQUENCE [LARGE SCALE GENOMIC DNA]</scope>
    <source>
        <strain evidence="2 3">5J-6</strain>
    </source>
</reference>
<dbReference type="Proteomes" id="UP000481087">
    <property type="component" value="Unassembled WGS sequence"/>
</dbReference>
<feature type="domain" description="N-acetyltransferase" evidence="1">
    <location>
        <begin position="115"/>
        <end position="242"/>
    </location>
</feature>
<dbReference type="InterPro" id="IPR027365">
    <property type="entry name" value="GNAT_acetyltra_YdfB-like"/>
</dbReference>
<evidence type="ECO:0000259" key="1">
    <source>
        <dbReference type="PROSITE" id="PS51186"/>
    </source>
</evidence>
<protein>
    <submittedName>
        <fullName evidence="2">GNAT family N-acetyltransferase</fullName>
    </submittedName>
</protein>
<name>A0A6L8UTA6_9BACL</name>
<evidence type="ECO:0000313" key="2">
    <source>
        <dbReference type="EMBL" id="MZQ81117.1"/>
    </source>
</evidence>
<sequence length="242" mass="27065">MDEETRVKVYKDWAERFDCNISSMTIPNVIVREHSKTLEGYNGIYCFFNGTTTIISSPTKYTSSIKRAISGRHPMESFDANFLIKSIDIDKYKVIGPAFQGYIDRASFLEASSLEVVELVTTNQLSLLNDLSKSCTETEWEHSSIEINRQPILARISDERIVAAGSWRVEESGFLSVGILSHPDYRGKGHAKAVVSALTRKGLGDGFTMHYQTLMSNRSSVAIAKSLGYEKLACTLAIRIFE</sequence>